<evidence type="ECO:0000256" key="1">
    <source>
        <dbReference type="SAM" id="Phobius"/>
    </source>
</evidence>
<dbReference type="HOGENOM" id="CLU_1256462_0_0_1"/>
<organism evidence="2 3">
    <name type="scientific">Piloderma croceum (strain F 1598)</name>
    <dbReference type="NCBI Taxonomy" id="765440"/>
    <lineage>
        <taxon>Eukaryota</taxon>
        <taxon>Fungi</taxon>
        <taxon>Dikarya</taxon>
        <taxon>Basidiomycota</taxon>
        <taxon>Agaricomycotina</taxon>
        <taxon>Agaricomycetes</taxon>
        <taxon>Agaricomycetidae</taxon>
        <taxon>Atheliales</taxon>
        <taxon>Atheliaceae</taxon>
        <taxon>Piloderma</taxon>
    </lineage>
</organism>
<accession>A0A0C3BVV9</accession>
<dbReference type="Proteomes" id="UP000054166">
    <property type="component" value="Unassembled WGS sequence"/>
</dbReference>
<keyword evidence="1" id="KW-1133">Transmembrane helix</keyword>
<dbReference type="EMBL" id="KN832998">
    <property type="protein sequence ID" value="KIM81512.1"/>
    <property type="molecule type" value="Genomic_DNA"/>
</dbReference>
<dbReference type="AlphaFoldDB" id="A0A0C3BVV9"/>
<feature type="transmembrane region" description="Helical" evidence="1">
    <location>
        <begin position="95"/>
        <end position="118"/>
    </location>
</feature>
<evidence type="ECO:0000313" key="3">
    <source>
        <dbReference type="Proteomes" id="UP000054166"/>
    </source>
</evidence>
<keyword evidence="1" id="KW-0812">Transmembrane</keyword>
<feature type="transmembrane region" description="Helical" evidence="1">
    <location>
        <begin position="66"/>
        <end position="89"/>
    </location>
</feature>
<gene>
    <name evidence="2" type="ORF">PILCRDRAFT_821298</name>
</gene>
<feature type="transmembrane region" description="Helical" evidence="1">
    <location>
        <begin position="26"/>
        <end position="46"/>
    </location>
</feature>
<keyword evidence="1" id="KW-0472">Membrane</keyword>
<name>A0A0C3BVV9_PILCF</name>
<evidence type="ECO:0000313" key="2">
    <source>
        <dbReference type="EMBL" id="KIM81512.1"/>
    </source>
</evidence>
<reference evidence="2 3" key="1">
    <citation type="submission" date="2014-04" db="EMBL/GenBank/DDBJ databases">
        <authorList>
            <consortium name="DOE Joint Genome Institute"/>
            <person name="Kuo A."/>
            <person name="Tarkka M."/>
            <person name="Buscot F."/>
            <person name="Kohler A."/>
            <person name="Nagy L.G."/>
            <person name="Floudas D."/>
            <person name="Copeland A."/>
            <person name="Barry K.W."/>
            <person name="Cichocki N."/>
            <person name="Veneault-Fourrey C."/>
            <person name="LaButti K."/>
            <person name="Lindquist E.A."/>
            <person name="Lipzen A."/>
            <person name="Lundell T."/>
            <person name="Morin E."/>
            <person name="Murat C."/>
            <person name="Sun H."/>
            <person name="Tunlid A."/>
            <person name="Henrissat B."/>
            <person name="Grigoriev I.V."/>
            <person name="Hibbett D.S."/>
            <person name="Martin F."/>
            <person name="Nordberg H.P."/>
            <person name="Cantor M.N."/>
            <person name="Hua S.X."/>
        </authorList>
    </citation>
    <scope>NUCLEOTIDE SEQUENCE [LARGE SCALE GENOMIC DNA]</scope>
    <source>
        <strain evidence="2 3">F 1598</strain>
    </source>
</reference>
<dbReference type="InParanoid" id="A0A0C3BVV9"/>
<keyword evidence="3" id="KW-1185">Reference proteome</keyword>
<sequence>MALHEFSRLGLGSIFSPSLVHWMDTIYALAFVQNTMTTGMIAYRIWQQDRKSQGLVSSSLSLIVTIRIIVESALVYVLNVLILIILYALNSNGQFIAQEAIVPVCGIVFTLITVRLSLHSSTTVATTMHPGTQIKFAGFPIATIDTTAGFTTTTDQSTLAESSKRGVRIDRHAFVSDDWGRRGALNDDGSDCKEDILLEDVLRDEKVNTEHDILPGTAA</sequence>
<dbReference type="OrthoDB" id="3346544at2759"/>
<reference evidence="3" key="2">
    <citation type="submission" date="2015-01" db="EMBL/GenBank/DDBJ databases">
        <title>Evolutionary Origins and Diversification of the Mycorrhizal Mutualists.</title>
        <authorList>
            <consortium name="DOE Joint Genome Institute"/>
            <consortium name="Mycorrhizal Genomics Consortium"/>
            <person name="Kohler A."/>
            <person name="Kuo A."/>
            <person name="Nagy L.G."/>
            <person name="Floudas D."/>
            <person name="Copeland A."/>
            <person name="Barry K.W."/>
            <person name="Cichocki N."/>
            <person name="Veneault-Fourrey C."/>
            <person name="LaButti K."/>
            <person name="Lindquist E.A."/>
            <person name="Lipzen A."/>
            <person name="Lundell T."/>
            <person name="Morin E."/>
            <person name="Murat C."/>
            <person name="Riley R."/>
            <person name="Ohm R."/>
            <person name="Sun H."/>
            <person name="Tunlid A."/>
            <person name="Henrissat B."/>
            <person name="Grigoriev I.V."/>
            <person name="Hibbett D.S."/>
            <person name="Martin F."/>
        </authorList>
    </citation>
    <scope>NUCLEOTIDE SEQUENCE [LARGE SCALE GENOMIC DNA]</scope>
    <source>
        <strain evidence="3">F 1598</strain>
    </source>
</reference>
<proteinExistence type="predicted"/>
<protein>
    <submittedName>
        <fullName evidence="2">Uncharacterized protein</fullName>
    </submittedName>
</protein>